<dbReference type="GO" id="GO:0006260">
    <property type="term" value="P:DNA replication"/>
    <property type="evidence" value="ECO:0007669"/>
    <property type="project" value="InterPro"/>
</dbReference>
<dbReference type="PANTHER" id="PTHR10302:SF27">
    <property type="entry name" value="SINGLE-STRANDED DNA-BINDING PROTEIN"/>
    <property type="match status" value="1"/>
</dbReference>
<dbReference type="InterPro" id="IPR000424">
    <property type="entry name" value="Primosome_PriB/ssb"/>
</dbReference>
<reference evidence="5 6" key="1">
    <citation type="submission" date="2016-11" db="EMBL/GenBank/DDBJ databases">
        <authorList>
            <person name="Jaros S."/>
            <person name="Januszkiewicz K."/>
            <person name="Wedrychowicz H."/>
        </authorList>
    </citation>
    <scope>NUCLEOTIDE SEQUENCE [LARGE SCALE GENOMIC DNA]</scope>
    <source>
        <strain evidence="5 6">DSM 17918</strain>
    </source>
</reference>
<evidence type="ECO:0000313" key="5">
    <source>
        <dbReference type="EMBL" id="SHF87776.1"/>
    </source>
</evidence>
<dbReference type="PIRSF" id="PIRSF002070">
    <property type="entry name" value="SSB"/>
    <property type="match status" value="1"/>
</dbReference>
<organism evidence="5 6">
    <name type="scientific">Caldanaerobius fijiensis DSM 17918</name>
    <dbReference type="NCBI Taxonomy" id="1121256"/>
    <lineage>
        <taxon>Bacteria</taxon>
        <taxon>Bacillati</taxon>
        <taxon>Bacillota</taxon>
        <taxon>Clostridia</taxon>
        <taxon>Thermoanaerobacterales</taxon>
        <taxon>Thermoanaerobacteraceae</taxon>
        <taxon>Caldanaerobius</taxon>
    </lineage>
</organism>
<dbReference type="STRING" id="1121256.SAMN02746089_02703"/>
<dbReference type="CDD" id="cd04496">
    <property type="entry name" value="SSB_OBF"/>
    <property type="match status" value="1"/>
</dbReference>
<name>A0A1M5F8H2_9THEO</name>
<evidence type="ECO:0000256" key="1">
    <source>
        <dbReference type="ARBA" id="ARBA00023125"/>
    </source>
</evidence>
<sequence>MNKVFLIGRLTNDPTERKTQNGKTVDSFTLAVDRPFANANGERETDFIPIVVWGKSAELVSKYCKKGKQVAVCGRLQTRSYEKDGTKRYVTEVVADEVQFLANAKGSSAKNADKNDNDSKGYDEEDIEGFVPVDMDESELPF</sequence>
<dbReference type="Proteomes" id="UP000184088">
    <property type="component" value="Unassembled WGS sequence"/>
</dbReference>
<dbReference type="InterPro" id="IPR012340">
    <property type="entry name" value="NA-bd_OB-fold"/>
</dbReference>
<comment type="subunit">
    <text evidence="2">Homotetramer.</text>
</comment>
<accession>A0A1M5F8H2</accession>
<dbReference type="RefSeq" id="WP_073346500.1">
    <property type="nucleotide sequence ID" value="NZ_FQVH01000057.1"/>
</dbReference>
<dbReference type="PROSITE" id="PS50935">
    <property type="entry name" value="SSB"/>
    <property type="match status" value="1"/>
</dbReference>
<dbReference type="SUPFAM" id="SSF50249">
    <property type="entry name" value="Nucleic acid-binding proteins"/>
    <property type="match status" value="1"/>
</dbReference>
<keyword evidence="6" id="KW-1185">Reference proteome</keyword>
<evidence type="ECO:0000256" key="4">
    <source>
        <dbReference type="SAM" id="MobiDB-lite"/>
    </source>
</evidence>
<evidence type="ECO:0000256" key="2">
    <source>
        <dbReference type="HAMAP-Rule" id="MF_00984"/>
    </source>
</evidence>
<proteinExistence type="inferred from homology"/>
<dbReference type="GO" id="GO:0009295">
    <property type="term" value="C:nucleoid"/>
    <property type="evidence" value="ECO:0007669"/>
    <property type="project" value="TreeGrafter"/>
</dbReference>
<dbReference type="GO" id="GO:0003697">
    <property type="term" value="F:single-stranded DNA binding"/>
    <property type="evidence" value="ECO:0007669"/>
    <property type="project" value="UniProtKB-UniRule"/>
</dbReference>
<dbReference type="AlphaFoldDB" id="A0A1M5F8H2"/>
<dbReference type="NCBIfam" id="TIGR00621">
    <property type="entry name" value="ssb"/>
    <property type="match status" value="1"/>
</dbReference>
<feature type="compositionally biased region" description="Basic and acidic residues" evidence="4">
    <location>
        <begin position="111"/>
        <end position="122"/>
    </location>
</feature>
<gene>
    <name evidence="5" type="ORF">SAMN02746089_02703</name>
</gene>
<dbReference type="Pfam" id="PF00436">
    <property type="entry name" value="SSB"/>
    <property type="match status" value="1"/>
</dbReference>
<dbReference type="PANTHER" id="PTHR10302">
    <property type="entry name" value="SINGLE-STRANDED DNA-BINDING PROTEIN"/>
    <property type="match status" value="1"/>
</dbReference>
<keyword evidence="1 2" id="KW-0238">DNA-binding</keyword>
<evidence type="ECO:0000313" key="6">
    <source>
        <dbReference type="Proteomes" id="UP000184088"/>
    </source>
</evidence>
<dbReference type="EMBL" id="FQVH01000057">
    <property type="protein sequence ID" value="SHF87776.1"/>
    <property type="molecule type" value="Genomic_DNA"/>
</dbReference>
<dbReference type="Gene3D" id="2.40.50.140">
    <property type="entry name" value="Nucleic acid-binding proteins"/>
    <property type="match status" value="1"/>
</dbReference>
<dbReference type="InterPro" id="IPR011344">
    <property type="entry name" value="ssDNA-bd"/>
</dbReference>
<evidence type="ECO:0000256" key="3">
    <source>
        <dbReference type="PIRNR" id="PIRNR002070"/>
    </source>
</evidence>
<feature type="region of interest" description="Disordered" evidence="4">
    <location>
        <begin position="105"/>
        <end position="128"/>
    </location>
</feature>
<protein>
    <recommendedName>
        <fullName evidence="2 3">Single-stranded DNA-binding protein</fullName>
        <shortName evidence="2">SSB</shortName>
    </recommendedName>
</protein>
<dbReference type="HAMAP" id="MF_00984">
    <property type="entry name" value="SSB"/>
    <property type="match status" value="1"/>
</dbReference>
<comment type="caution">
    <text evidence="2">Lacks conserved residue(s) required for the propagation of feature annotation.</text>
</comment>
<dbReference type="OrthoDB" id="9809878at2"/>